<accession>A0A7Y9XVM2</accession>
<dbReference type="GO" id="GO:0016790">
    <property type="term" value="F:thiolester hydrolase activity"/>
    <property type="evidence" value="ECO:0007669"/>
    <property type="project" value="UniProtKB-ARBA"/>
</dbReference>
<name>A0A7Y9XVM2_9SPHN</name>
<dbReference type="Proteomes" id="UP000522081">
    <property type="component" value="Unassembled WGS sequence"/>
</dbReference>
<feature type="transmembrane region" description="Helical" evidence="1">
    <location>
        <begin position="62"/>
        <end position="86"/>
    </location>
</feature>
<protein>
    <submittedName>
        <fullName evidence="3">Uncharacterized protein (TIGR00369 family)</fullName>
    </submittedName>
</protein>
<keyword evidence="1" id="KW-0472">Membrane</keyword>
<dbReference type="Gene3D" id="3.10.129.10">
    <property type="entry name" value="Hotdog Thioesterase"/>
    <property type="match status" value="1"/>
</dbReference>
<keyword evidence="1" id="KW-1133">Transmembrane helix</keyword>
<sequence length="153" mass="16542">MKLPSEDSPFVCIRSAEHPGWMTWDVADASVFNSVVMAPLLVRRDGEKGILRFFPDRRHANLVDGLHGGVIAALIDIALFAGYFALTGKDPSNAVTLDLTTQFVGAGTIGKPTDAEVELVRETGRFGFLRGLVVQDGTPIASFSGTIRKPSRR</sequence>
<keyword evidence="4" id="KW-1185">Reference proteome</keyword>
<keyword evidence="1" id="KW-0812">Transmembrane</keyword>
<comment type="caution">
    <text evidence="3">The sequence shown here is derived from an EMBL/GenBank/DDBJ whole genome shotgun (WGS) entry which is preliminary data.</text>
</comment>
<dbReference type="SUPFAM" id="SSF54637">
    <property type="entry name" value="Thioesterase/thiol ester dehydrase-isomerase"/>
    <property type="match status" value="1"/>
</dbReference>
<dbReference type="InterPro" id="IPR006683">
    <property type="entry name" value="Thioestr_dom"/>
</dbReference>
<reference evidence="3 4" key="1">
    <citation type="submission" date="2020-07" db="EMBL/GenBank/DDBJ databases">
        <title>Genomic Encyclopedia of Type Strains, Phase IV (KMG-IV): sequencing the most valuable type-strain genomes for metagenomic binning, comparative biology and taxonomic classification.</title>
        <authorList>
            <person name="Goeker M."/>
        </authorList>
    </citation>
    <scope>NUCLEOTIDE SEQUENCE [LARGE SCALE GENOMIC DNA]</scope>
    <source>
        <strain evidence="3 4">DSM 29043</strain>
    </source>
</reference>
<evidence type="ECO:0000259" key="2">
    <source>
        <dbReference type="Pfam" id="PF03061"/>
    </source>
</evidence>
<dbReference type="CDD" id="cd03443">
    <property type="entry name" value="PaaI_thioesterase"/>
    <property type="match status" value="1"/>
</dbReference>
<dbReference type="RefSeq" id="WP_229735460.1">
    <property type="nucleotide sequence ID" value="NZ_BMGF01000001.1"/>
</dbReference>
<evidence type="ECO:0000313" key="4">
    <source>
        <dbReference type="Proteomes" id="UP000522081"/>
    </source>
</evidence>
<dbReference type="AlphaFoldDB" id="A0A7Y9XVM2"/>
<gene>
    <name evidence="3" type="ORF">FHS75_000393</name>
</gene>
<evidence type="ECO:0000256" key="1">
    <source>
        <dbReference type="SAM" id="Phobius"/>
    </source>
</evidence>
<feature type="domain" description="Thioesterase" evidence="2">
    <location>
        <begin position="66"/>
        <end position="137"/>
    </location>
</feature>
<organism evidence="3 4">
    <name type="scientific">Novosphingobium marinum</name>
    <dbReference type="NCBI Taxonomy" id="1514948"/>
    <lineage>
        <taxon>Bacteria</taxon>
        <taxon>Pseudomonadati</taxon>
        <taxon>Pseudomonadota</taxon>
        <taxon>Alphaproteobacteria</taxon>
        <taxon>Sphingomonadales</taxon>
        <taxon>Sphingomonadaceae</taxon>
        <taxon>Novosphingobium</taxon>
    </lineage>
</organism>
<dbReference type="InterPro" id="IPR029069">
    <property type="entry name" value="HotDog_dom_sf"/>
</dbReference>
<proteinExistence type="predicted"/>
<dbReference type="Pfam" id="PF03061">
    <property type="entry name" value="4HBT"/>
    <property type="match status" value="1"/>
</dbReference>
<dbReference type="EMBL" id="JACBZF010000001">
    <property type="protein sequence ID" value="NYH94088.1"/>
    <property type="molecule type" value="Genomic_DNA"/>
</dbReference>
<evidence type="ECO:0000313" key="3">
    <source>
        <dbReference type="EMBL" id="NYH94088.1"/>
    </source>
</evidence>